<dbReference type="AlphaFoldDB" id="A0AAV2NED1"/>
<gene>
    <name evidence="2" type="ORF">LPLAT_LOCUS4111</name>
</gene>
<evidence type="ECO:0000313" key="2">
    <source>
        <dbReference type="EMBL" id="CAL1678215.1"/>
    </source>
</evidence>
<accession>A0AAV2NED1</accession>
<name>A0AAV2NED1_9HYME</name>
<protein>
    <submittedName>
        <fullName evidence="2">Uncharacterized protein</fullName>
    </submittedName>
</protein>
<proteinExistence type="predicted"/>
<feature type="region of interest" description="Disordered" evidence="1">
    <location>
        <begin position="91"/>
        <end position="146"/>
    </location>
</feature>
<keyword evidence="3" id="KW-1185">Reference proteome</keyword>
<organism evidence="2 3">
    <name type="scientific">Lasius platythorax</name>
    <dbReference type="NCBI Taxonomy" id="488582"/>
    <lineage>
        <taxon>Eukaryota</taxon>
        <taxon>Metazoa</taxon>
        <taxon>Ecdysozoa</taxon>
        <taxon>Arthropoda</taxon>
        <taxon>Hexapoda</taxon>
        <taxon>Insecta</taxon>
        <taxon>Pterygota</taxon>
        <taxon>Neoptera</taxon>
        <taxon>Endopterygota</taxon>
        <taxon>Hymenoptera</taxon>
        <taxon>Apocrita</taxon>
        <taxon>Aculeata</taxon>
        <taxon>Formicoidea</taxon>
        <taxon>Formicidae</taxon>
        <taxon>Formicinae</taxon>
        <taxon>Lasius</taxon>
        <taxon>Lasius</taxon>
    </lineage>
</organism>
<evidence type="ECO:0000313" key="3">
    <source>
        <dbReference type="Proteomes" id="UP001497644"/>
    </source>
</evidence>
<evidence type="ECO:0000256" key="1">
    <source>
        <dbReference type="SAM" id="MobiDB-lite"/>
    </source>
</evidence>
<sequence>MDLKTVDNVRDLFDTWSVIEFVNIDNESNAIEIVPTSWITITNDQIMCKWPEKNVRKCILKKEPPKDCWEKYIVQLILQTNSYEEALDVVHKKTRTDTDSSCSQLGRGKRKRKNKFQPTINNKRQKTAKNSSSDDDSNQQMTPPPSVTVMQIQNEPLNDLINDDDQDVDKDIQNMDKTANVDQNKADDMASEDHTILEGNIFLFIRRHFSSRPNKSWVRKNVYE</sequence>
<dbReference type="EMBL" id="OZ034837">
    <property type="protein sequence ID" value="CAL1678215.1"/>
    <property type="molecule type" value="Genomic_DNA"/>
</dbReference>
<reference evidence="2" key="1">
    <citation type="submission" date="2024-04" db="EMBL/GenBank/DDBJ databases">
        <authorList>
            <consortium name="Molecular Ecology Group"/>
        </authorList>
    </citation>
    <scope>NUCLEOTIDE SEQUENCE</scope>
</reference>
<dbReference type="Proteomes" id="UP001497644">
    <property type="component" value="Chromosome 14"/>
</dbReference>